<comment type="caution">
    <text evidence="2">The sequence shown here is derived from an EMBL/GenBank/DDBJ whole genome shotgun (WGS) entry which is preliminary data.</text>
</comment>
<dbReference type="Proteomes" id="UP000265520">
    <property type="component" value="Unassembled WGS sequence"/>
</dbReference>
<protein>
    <submittedName>
        <fullName evidence="2">Uncharacterized protein</fullName>
    </submittedName>
</protein>
<evidence type="ECO:0000256" key="1">
    <source>
        <dbReference type="SAM" id="MobiDB-lite"/>
    </source>
</evidence>
<dbReference type="AlphaFoldDB" id="A0A392MKP5"/>
<accession>A0A392MKP5</accession>
<sequence length="74" mass="7733">MVPEEGSDRDGEMGVAGEREGEGEGSVLGWGEEAEDDERDEVTCHSDYFNMCPCLYGLLAGGVEDLGTGCGLGS</sequence>
<feature type="compositionally biased region" description="Basic and acidic residues" evidence="1">
    <location>
        <begin position="1"/>
        <end position="22"/>
    </location>
</feature>
<reference evidence="2 3" key="1">
    <citation type="journal article" date="2018" name="Front. Plant Sci.">
        <title>Red Clover (Trifolium pratense) and Zigzag Clover (T. medium) - A Picture of Genomic Similarities and Differences.</title>
        <authorList>
            <person name="Dluhosova J."/>
            <person name="Istvanek J."/>
            <person name="Nedelnik J."/>
            <person name="Repkova J."/>
        </authorList>
    </citation>
    <scope>NUCLEOTIDE SEQUENCE [LARGE SCALE GENOMIC DNA]</scope>
    <source>
        <strain evidence="3">cv. 10/8</strain>
        <tissue evidence="2">Leaf</tissue>
    </source>
</reference>
<keyword evidence="3" id="KW-1185">Reference proteome</keyword>
<evidence type="ECO:0000313" key="3">
    <source>
        <dbReference type="Proteomes" id="UP000265520"/>
    </source>
</evidence>
<proteinExistence type="predicted"/>
<name>A0A392MKP5_9FABA</name>
<evidence type="ECO:0000313" key="2">
    <source>
        <dbReference type="EMBL" id="MCH87753.1"/>
    </source>
</evidence>
<organism evidence="2 3">
    <name type="scientific">Trifolium medium</name>
    <dbReference type="NCBI Taxonomy" id="97028"/>
    <lineage>
        <taxon>Eukaryota</taxon>
        <taxon>Viridiplantae</taxon>
        <taxon>Streptophyta</taxon>
        <taxon>Embryophyta</taxon>
        <taxon>Tracheophyta</taxon>
        <taxon>Spermatophyta</taxon>
        <taxon>Magnoliopsida</taxon>
        <taxon>eudicotyledons</taxon>
        <taxon>Gunneridae</taxon>
        <taxon>Pentapetalae</taxon>
        <taxon>rosids</taxon>
        <taxon>fabids</taxon>
        <taxon>Fabales</taxon>
        <taxon>Fabaceae</taxon>
        <taxon>Papilionoideae</taxon>
        <taxon>50 kb inversion clade</taxon>
        <taxon>NPAAA clade</taxon>
        <taxon>Hologalegina</taxon>
        <taxon>IRL clade</taxon>
        <taxon>Trifolieae</taxon>
        <taxon>Trifolium</taxon>
    </lineage>
</organism>
<gene>
    <name evidence="2" type="ORF">A2U01_0008631</name>
</gene>
<dbReference type="EMBL" id="LXQA010012838">
    <property type="protein sequence ID" value="MCH87753.1"/>
    <property type="molecule type" value="Genomic_DNA"/>
</dbReference>
<feature type="region of interest" description="Disordered" evidence="1">
    <location>
        <begin position="1"/>
        <end position="40"/>
    </location>
</feature>